<dbReference type="EMBL" id="JAQQAF010000009">
    <property type="protein sequence ID" value="KAJ8457977.1"/>
    <property type="molecule type" value="Genomic_DNA"/>
</dbReference>
<evidence type="ECO:0000313" key="2">
    <source>
        <dbReference type="Proteomes" id="UP001222027"/>
    </source>
</evidence>
<organism evidence="1 2">
    <name type="scientific">Ensete ventricosum</name>
    <name type="common">Abyssinian banana</name>
    <name type="synonym">Musa ensete</name>
    <dbReference type="NCBI Taxonomy" id="4639"/>
    <lineage>
        <taxon>Eukaryota</taxon>
        <taxon>Viridiplantae</taxon>
        <taxon>Streptophyta</taxon>
        <taxon>Embryophyta</taxon>
        <taxon>Tracheophyta</taxon>
        <taxon>Spermatophyta</taxon>
        <taxon>Magnoliopsida</taxon>
        <taxon>Liliopsida</taxon>
        <taxon>Zingiberales</taxon>
        <taxon>Musaceae</taxon>
        <taxon>Ensete</taxon>
    </lineage>
</organism>
<name>A0AAV8PS26_ENSVE</name>
<comment type="caution">
    <text evidence="1">The sequence shown here is derived from an EMBL/GenBank/DDBJ whole genome shotgun (WGS) entry which is preliminary data.</text>
</comment>
<dbReference type="AlphaFoldDB" id="A0AAV8PS26"/>
<dbReference type="Proteomes" id="UP001222027">
    <property type="component" value="Unassembled WGS sequence"/>
</dbReference>
<evidence type="ECO:0000313" key="1">
    <source>
        <dbReference type="EMBL" id="KAJ8457977.1"/>
    </source>
</evidence>
<accession>A0AAV8PS26</accession>
<gene>
    <name evidence="1" type="ORF">OPV22_030903</name>
</gene>
<protein>
    <submittedName>
        <fullName evidence="1">Uncharacterized protein</fullName>
    </submittedName>
</protein>
<proteinExistence type="predicted"/>
<keyword evidence="2" id="KW-1185">Reference proteome</keyword>
<reference evidence="1 2" key="1">
    <citation type="submission" date="2022-12" db="EMBL/GenBank/DDBJ databases">
        <title>Chromosome-scale assembly of the Ensete ventricosum genome.</title>
        <authorList>
            <person name="Dussert Y."/>
            <person name="Stocks J."/>
            <person name="Wendawek A."/>
            <person name="Woldeyes F."/>
            <person name="Nichols R.A."/>
            <person name="Borrell J.S."/>
        </authorList>
    </citation>
    <scope>NUCLEOTIDE SEQUENCE [LARGE SCALE GENOMIC DNA]</scope>
    <source>
        <strain evidence="2">cv. Maze</strain>
        <tissue evidence="1">Seeds</tissue>
    </source>
</reference>
<sequence length="214" mass="23291">MCCWSTATRGWCGVLIQSRLRRALSVLSPPEAARQSSSDLSTMFSKTGDLSTIISKTPDIVCRSSTGDLDGLHLRLLLRLLLGHRHGQDPVLHGRLHLIHLGILRQPEPPQELVALLLLLLLLLAPLAADLEDPAFLHLLFLHPRQVGLEDVRLGGLLPIYAGVGEGGSLAHEAEGTEGMRKGSQTSREKGSKMMLLRLTIDMVGNGSLRINKL</sequence>